<keyword evidence="7" id="KW-0411">Iron-sulfur</keyword>
<dbReference type="OrthoDB" id="9767754at2"/>
<sequence length="441" mass="48759">MEKNFLDLIKDGGLIGAGGAGFPTHVKLNAKVEYVIVNGAECEPLLKVDQQLMAEKSAELLYALNKIVEQTEATKGVIALKGKYKSAMKNLNEKLGEYSKLELFELGNFYPAGDEQITVYEVTKRVVPEGGIPLNVGVIVINVETLLNLYNALEGKPVTEKYLTITGEVKNPITVKVPIGISVRQALELAGGTLIDEFEIIDGGPMMGKLIEDIDRPIKKNTKGLIVIPKSHNIVVSKKRNIQAMLKQARAACCHCSMCTEVCPRHLLGHKLEPDKMMRIASYGGTCSKEILPTASFLCSECGLCEQVCVMGLQPWKLNSFFKSELAKNGIKNPNHNAPEKADDFREYRKFPVHKLKQRLNIEKYDVEAPLKNEEYDFSEVVILRSQHIGAKAEPIVNIGDRVKKGDLIGDIPNDKLGAKIHASIDGVIKEINDDSIIIRR</sequence>
<dbReference type="PANTHER" id="PTHR43034:SF2">
    <property type="entry name" value="ION-TRANSLOCATING OXIDOREDUCTASE COMPLEX SUBUNIT C"/>
    <property type="match status" value="1"/>
</dbReference>
<accession>A0A0M1LIP6</accession>
<organism evidence="9 12">
    <name type="scientific">Clostridium botulinum</name>
    <dbReference type="NCBI Taxonomy" id="1491"/>
    <lineage>
        <taxon>Bacteria</taxon>
        <taxon>Bacillati</taxon>
        <taxon>Bacillota</taxon>
        <taxon>Clostridia</taxon>
        <taxon>Eubacteriales</taxon>
        <taxon>Clostridiaceae</taxon>
        <taxon>Clostridium</taxon>
    </lineage>
</organism>
<protein>
    <submittedName>
        <fullName evidence="9">Electron transport complex protein RnfC</fullName>
    </submittedName>
</protein>
<keyword evidence="4" id="KW-0677">Repeat</keyword>
<evidence type="ECO:0000256" key="4">
    <source>
        <dbReference type="ARBA" id="ARBA00022737"/>
    </source>
</evidence>
<dbReference type="InterPro" id="IPR037225">
    <property type="entry name" value="Nuo51_FMN-bd_sf"/>
</dbReference>
<comment type="caution">
    <text evidence="9">The sequence shown here is derived from an EMBL/GenBank/DDBJ whole genome shotgun (WGS) entry which is preliminary data.</text>
</comment>
<dbReference type="InterPro" id="IPR010208">
    <property type="entry name" value="Ion_transpt_RnfC/RsxC"/>
</dbReference>
<evidence type="ECO:0000256" key="3">
    <source>
        <dbReference type="ARBA" id="ARBA00022723"/>
    </source>
</evidence>
<dbReference type="Gene3D" id="3.10.20.600">
    <property type="match status" value="1"/>
</dbReference>
<gene>
    <name evidence="9" type="ORF">FC774_09160</name>
    <name evidence="10" type="ORF">FDB51_10915</name>
</gene>
<evidence type="ECO:0000256" key="5">
    <source>
        <dbReference type="ARBA" id="ARBA00022982"/>
    </source>
</evidence>
<dbReference type="EMBL" id="SWVK01000014">
    <property type="protein sequence ID" value="NFN35622.1"/>
    <property type="molecule type" value="Genomic_DNA"/>
</dbReference>
<dbReference type="PROSITE" id="PS51379">
    <property type="entry name" value="4FE4S_FER_2"/>
    <property type="match status" value="1"/>
</dbReference>
<evidence type="ECO:0000313" key="12">
    <source>
        <dbReference type="Proteomes" id="UP000476820"/>
    </source>
</evidence>
<dbReference type="Pfam" id="PF13375">
    <property type="entry name" value="RnfC_N"/>
    <property type="match status" value="1"/>
</dbReference>
<proteinExistence type="predicted"/>
<dbReference type="Pfam" id="PF01512">
    <property type="entry name" value="Complex1_51K"/>
    <property type="match status" value="1"/>
</dbReference>
<dbReference type="PIRSF" id="PIRSF036408">
    <property type="entry name" value="PduS_prd"/>
    <property type="match status" value="1"/>
</dbReference>
<dbReference type="InterPro" id="IPR017896">
    <property type="entry name" value="4Fe4S_Fe-S-bd"/>
</dbReference>
<dbReference type="SUPFAM" id="SSF46548">
    <property type="entry name" value="alpha-helical ferredoxin"/>
    <property type="match status" value="1"/>
</dbReference>
<dbReference type="Pfam" id="PF10531">
    <property type="entry name" value="SLBB"/>
    <property type="match status" value="1"/>
</dbReference>
<dbReference type="RefSeq" id="WP_012450726.1">
    <property type="nucleotide sequence ID" value="NZ_CP010520.1"/>
</dbReference>
<dbReference type="Gene3D" id="2.40.50.100">
    <property type="match status" value="1"/>
</dbReference>
<dbReference type="SUPFAM" id="SSF142984">
    <property type="entry name" value="Nqo1 middle domain-like"/>
    <property type="match status" value="1"/>
</dbReference>
<dbReference type="InterPro" id="IPR017054">
    <property type="entry name" value="PduS"/>
</dbReference>
<dbReference type="GO" id="GO:0016020">
    <property type="term" value="C:membrane"/>
    <property type="evidence" value="ECO:0007669"/>
    <property type="project" value="InterPro"/>
</dbReference>
<dbReference type="AlphaFoldDB" id="A0A0M1LIP6"/>
<keyword evidence="1" id="KW-0813">Transport</keyword>
<dbReference type="Proteomes" id="UP000476820">
    <property type="component" value="Unassembled WGS sequence"/>
</dbReference>
<feature type="domain" description="4Fe-4S ferredoxin-type" evidence="8">
    <location>
        <begin position="242"/>
        <end position="275"/>
    </location>
</feature>
<dbReference type="SUPFAM" id="SSF51230">
    <property type="entry name" value="Single hybrid motif"/>
    <property type="match status" value="1"/>
</dbReference>
<dbReference type="Pfam" id="PF13534">
    <property type="entry name" value="Fer4_17"/>
    <property type="match status" value="1"/>
</dbReference>
<dbReference type="GO" id="GO:0051539">
    <property type="term" value="F:4 iron, 4 sulfur cluster binding"/>
    <property type="evidence" value="ECO:0007669"/>
    <property type="project" value="UniProtKB-KW"/>
</dbReference>
<keyword evidence="2" id="KW-0004">4Fe-4S</keyword>
<dbReference type="PANTHER" id="PTHR43034">
    <property type="entry name" value="ION-TRANSLOCATING OXIDOREDUCTASE COMPLEX SUBUNIT C"/>
    <property type="match status" value="1"/>
</dbReference>
<dbReference type="Gene3D" id="3.40.50.11540">
    <property type="entry name" value="NADH-ubiquinone oxidoreductase 51kDa subunit"/>
    <property type="match status" value="1"/>
</dbReference>
<reference evidence="11 12" key="1">
    <citation type="submission" date="2019-04" db="EMBL/GenBank/DDBJ databases">
        <title>Genome sequencing of Clostridium botulinum Groups I-IV and Clostridium butyricum.</title>
        <authorList>
            <person name="Brunt J."/>
            <person name="Van Vliet A.H.M."/>
            <person name="Stringer S.C."/>
            <person name="Carter A.T."/>
            <person name="Peck M.W."/>
        </authorList>
    </citation>
    <scope>NUCLEOTIDE SEQUENCE [LARGE SCALE GENOMIC DNA]</scope>
    <source>
        <strain evidence="9 12">1605</strain>
        <strain evidence="10 11">CB-K-33E</strain>
    </source>
</reference>
<dbReference type="InterPro" id="IPR011538">
    <property type="entry name" value="Nuo51_FMN-bd"/>
</dbReference>
<evidence type="ECO:0000313" key="9">
    <source>
        <dbReference type="EMBL" id="NFF88035.1"/>
    </source>
</evidence>
<evidence type="ECO:0000256" key="6">
    <source>
        <dbReference type="ARBA" id="ARBA00023004"/>
    </source>
</evidence>
<evidence type="ECO:0000256" key="7">
    <source>
        <dbReference type="ARBA" id="ARBA00023014"/>
    </source>
</evidence>
<evidence type="ECO:0000313" key="10">
    <source>
        <dbReference type="EMBL" id="NFN35622.1"/>
    </source>
</evidence>
<dbReference type="GO" id="GO:0009055">
    <property type="term" value="F:electron transfer activity"/>
    <property type="evidence" value="ECO:0007669"/>
    <property type="project" value="InterPro"/>
</dbReference>
<evidence type="ECO:0000256" key="2">
    <source>
        <dbReference type="ARBA" id="ARBA00022485"/>
    </source>
</evidence>
<keyword evidence="5" id="KW-0249">Electron transport</keyword>
<dbReference type="SUPFAM" id="SSF142019">
    <property type="entry name" value="Nqo1 FMN-binding domain-like"/>
    <property type="match status" value="1"/>
</dbReference>
<dbReference type="InterPro" id="IPR026902">
    <property type="entry name" value="RnfC_N"/>
</dbReference>
<dbReference type="Proteomes" id="UP000473681">
    <property type="component" value="Unassembled WGS sequence"/>
</dbReference>
<name>A0A0M1LIP6_CLOBO</name>
<dbReference type="InterPro" id="IPR019554">
    <property type="entry name" value="Soluble_ligand-bd"/>
</dbReference>
<evidence type="ECO:0000313" key="11">
    <source>
        <dbReference type="Proteomes" id="UP000473681"/>
    </source>
</evidence>
<evidence type="ECO:0000256" key="1">
    <source>
        <dbReference type="ARBA" id="ARBA00022448"/>
    </source>
</evidence>
<keyword evidence="6" id="KW-0408">Iron</keyword>
<dbReference type="GO" id="GO:0046872">
    <property type="term" value="F:metal ion binding"/>
    <property type="evidence" value="ECO:0007669"/>
    <property type="project" value="UniProtKB-KW"/>
</dbReference>
<evidence type="ECO:0000259" key="8">
    <source>
        <dbReference type="PROSITE" id="PS51379"/>
    </source>
</evidence>
<keyword evidence="3" id="KW-0479">Metal-binding</keyword>
<dbReference type="InterPro" id="IPR011053">
    <property type="entry name" value="Single_hybrid_motif"/>
</dbReference>
<dbReference type="EMBL" id="SWOV01000020">
    <property type="protein sequence ID" value="NFF88035.1"/>
    <property type="molecule type" value="Genomic_DNA"/>
</dbReference>